<feature type="transmembrane region" description="Helical" evidence="1">
    <location>
        <begin position="12"/>
        <end position="32"/>
    </location>
</feature>
<dbReference type="AlphaFoldDB" id="A0A6J5D417"/>
<keyword evidence="1" id="KW-0472">Membrane</keyword>
<proteinExistence type="predicted"/>
<keyword evidence="1" id="KW-1133">Transmembrane helix</keyword>
<evidence type="ECO:0008006" key="4">
    <source>
        <dbReference type="Google" id="ProtNLM"/>
    </source>
</evidence>
<dbReference type="RefSeq" id="WP_175225184.1">
    <property type="nucleotide sequence ID" value="NZ_CADIKH010000003.1"/>
</dbReference>
<reference evidence="2 3" key="1">
    <citation type="submission" date="2020-04" db="EMBL/GenBank/DDBJ databases">
        <authorList>
            <person name="De Canck E."/>
        </authorList>
    </citation>
    <scope>NUCLEOTIDE SEQUENCE [LARGE SCALE GENOMIC DNA]</scope>
    <source>
        <strain evidence="2 3">LMG 29542</strain>
    </source>
</reference>
<dbReference type="Proteomes" id="UP000494363">
    <property type="component" value="Unassembled WGS sequence"/>
</dbReference>
<evidence type="ECO:0000313" key="2">
    <source>
        <dbReference type="EMBL" id="CAB3749030.1"/>
    </source>
</evidence>
<name>A0A6J5D417_9BURK</name>
<organism evidence="2 3">
    <name type="scientific">Paraburkholderia humisilvae</name>
    <dbReference type="NCBI Taxonomy" id="627669"/>
    <lineage>
        <taxon>Bacteria</taxon>
        <taxon>Pseudomonadati</taxon>
        <taxon>Pseudomonadota</taxon>
        <taxon>Betaproteobacteria</taxon>
        <taxon>Burkholderiales</taxon>
        <taxon>Burkholderiaceae</taxon>
        <taxon>Paraburkholderia</taxon>
    </lineage>
</organism>
<keyword evidence="1" id="KW-0812">Transmembrane</keyword>
<keyword evidence="3" id="KW-1185">Reference proteome</keyword>
<feature type="transmembrane region" description="Helical" evidence="1">
    <location>
        <begin position="83"/>
        <end position="103"/>
    </location>
</feature>
<dbReference type="InterPro" id="IPR021333">
    <property type="entry name" value="DUF2946"/>
</dbReference>
<dbReference type="Pfam" id="PF11162">
    <property type="entry name" value="DUF2946"/>
    <property type="match status" value="1"/>
</dbReference>
<evidence type="ECO:0000256" key="1">
    <source>
        <dbReference type="SAM" id="Phobius"/>
    </source>
</evidence>
<accession>A0A6J5D417</accession>
<sequence length="125" mass="13102">MTYRARKRLTAWLGIIAMCLVMLVPLVSQLIVSAYADAPGAVLCSALQPDGGDTHRMNGDPLAACGYCDLLADHVAAPTVPPMMPVLIVLVAIALAPVLSTRFTPLGAFPSGRPRAPPRPVLSSL</sequence>
<protein>
    <recommendedName>
        <fullName evidence="4">DUF2946 domain-containing protein</fullName>
    </recommendedName>
</protein>
<evidence type="ECO:0000313" key="3">
    <source>
        <dbReference type="Proteomes" id="UP000494363"/>
    </source>
</evidence>
<gene>
    <name evidence="2" type="ORF">LMG29542_00837</name>
</gene>
<dbReference type="EMBL" id="CADIKH010000003">
    <property type="protein sequence ID" value="CAB3749030.1"/>
    <property type="molecule type" value="Genomic_DNA"/>
</dbReference>